<dbReference type="PANTHER" id="PTHR47320:SF1">
    <property type="entry name" value="BIFUNCTIONAL URIDYLYLTRANSFERASE_URIDYLYL-REMOVING ENZYME"/>
    <property type="match status" value="1"/>
</dbReference>
<dbReference type="CDD" id="cd04900">
    <property type="entry name" value="ACT_UUR-like_1"/>
    <property type="match status" value="1"/>
</dbReference>
<dbReference type="HAMAP" id="MF_00277">
    <property type="entry name" value="PII_uridylyl_transf"/>
    <property type="match status" value="1"/>
</dbReference>
<dbReference type="GO" id="GO:0008773">
    <property type="term" value="F:[protein-PII] uridylyltransferase activity"/>
    <property type="evidence" value="ECO:0007669"/>
    <property type="project" value="InterPro"/>
</dbReference>
<dbReference type="InterPro" id="IPR002912">
    <property type="entry name" value="ACT_dom"/>
</dbReference>
<evidence type="ECO:0000256" key="2">
    <source>
        <dbReference type="ARBA" id="ARBA00022695"/>
    </source>
</evidence>
<evidence type="ECO:0000256" key="5">
    <source>
        <dbReference type="ARBA" id="ARBA00022842"/>
    </source>
</evidence>
<keyword evidence="6" id="KW-0511">Multifunctional enzyme</keyword>
<proteinExistence type="inferred from homology"/>
<dbReference type="PANTHER" id="PTHR47320">
    <property type="entry name" value="BIFUNCTIONAL URIDYLYLTRANSFERASE/URIDYLYL-REMOVING ENZYME"/>
    <property type="match status" value="1"/>
</dbReference>
<dbReference type="Pfam" id="PF08335">
    <property type="entry name" value="GlnD_UR_UTase"/>
    <property type="match status" value="1"/>
</dbReference>
<feature type="non-terminal residue" evidence="9">
    <location>
        <position position="1"/>
    </location>
</feature>
<dbReference type="InterPro" id="IPR043519">
    <property type="entry name" value="NT_sf"/>
</dbReference>
<evidence type="ECO:0000313" key="9">
    <source>
        <dbReference type="EMBL" id="SUZ77389.1"/>
    </source>
</evidence>
<dbReference type="InterPro" id="IPR013546">
    <property type="entry name" value="PII_UdlTrfase/GS_AdlTrfase"/>
</dbReference>
<dbReference type="SMART" id="SM00471">
    <property type="entry name" value="HDc"/>
    <property type="match status" value="1"/>
</dbReference>
<dbReference type="GO" id="GO:0016787">
    <property type="term" value="F:hydrolase activity"/>
    <property type="evidence" value="ECO:0007669"/>
    <property type="project" value="UniProtKB-KW"/>
</dbReference>
<name>A0A381QG92_9ZZZZ</name>
<dbReference type="InterPro" id="IPR003607">
    <property type="entry name" value="HD/PDEase_dom"/>
</dbReference>
<keyword evidence="1" id="KW-0808">Transferase</keyword>
<organism evidence="9">
    <name type="scientific">marine metagenome</name>
    <dbReference type="NCBI Taxonomy" id="408172"/>
    <lineage>
        <taxon>unclassified sequences</taxon>
        <taxon>metagenomes</taxon>
        <taxon>ecological metagenomes</taxon>
    </lineage>
</organism>
<evidence type="ECO:0000256" key="1">
    <source>
        <dbReference type="ARBA" id="ARBA00022679"/>
    </source>
</evidence>
<keyword evidence="3" id="KW-0677">Repeat</keyword>
<dbReference type="EMBL" id="UINC01001315">
    <property type="protein sequence ID" value="SUZ77389.1"/>
    <property type="molecule type" value="Genomic_DNA"/>
</dbReference>
<keyword evidence="5" id="KW-0460">Magnesium</keyword>
<keyword evidence="4" id="KW-0378">Hydrolase</keyword>
<feature type="domain" description="ACT" evidence="7">
    <location>
        <begin position="761"/>
        <end position="839"/>
    </location>
</feature>
<protein>
    <recommendedName>
        <fullName evidence="10">ACT domain-containing protein</fullName>
    </recommendedName>
</protein>
<dbReference type="SUPFAM" id="SSF81593">
    <property type="entry name" value="Nucleotidyltransferase substrate binding subunit/domain"/>
    <property type="match status" value="1"/>
</dbReference>
<gene>
    <name evidence="9" type="ORF">METZ01_LOCUS30243</name>
</gene>
<dbReference type="NCBIfam" id="TIGR01693">
    <property type="entry name" value="UTase_glnD"/>
    <property type="match status" value="1"/>
</dbReference>
<evidence type="ECO:0008006" key="10">
    <source>
        <dbReference type="Google" id="ProtNLM"/>
    </source>
</evidence>
<dbReference type="FunFam" id="1.10.3090.10:FF:000005">
    <property type="entry name" value="Bifunctional uridylyltransferase/uridylyl-removing enzyme"/>
    <property type="match status" value="1"/>
</dbReference>
<dbReference type="PIRSF" id="PIRSF006288">
    <property type="entry name" value="PII_uridyltransf"/>
    <property type="match status" value="1"/>
</dbReference>
<keyword evidence="2" id="KW-0548">Nucleotidyltransferase</keyword>
<dbReference type="Pfam" id="PF01966">
    <property type="entry name" value="HD"/>
    <property type="match status" value="1"/>
</dbReference>
<evidence type="ECO:0000256" key="6">
    <source>
        <dbReference type="ARBA" id="ARBA00023268"/>
    </source>
</evidence>
<evidence type="ECO:0000259" key="7">
    <source>
        <dbReference type="PROSITE" id="PS51671"/>
    </source>
</evidence>
<dbReference type="SUPFAM" id="SSF81301">
    <property type="entry name" value="Nucleotidyltransferase"/>
    <property type="match status" value="1"/>
</dbReference>
<dbReference type="PROSITE" id="PS51671">
    <property type="entry name" value="ACT"/>
    <property type="match status" value="2"/>
</dbReference>
<dbReference type="CDD" id="cd00077">
    <property type="entry name" value="HDc"/>
    <property type="match status" value="1"/>
</dbReference>
<reference evidence="9" key="1">
    <citation type="submission" date="2018-05" db="EMBL/GenBank/DDBJ databases">
        <authorList>
            <person name="Lanie J.A."/>
            <person name="Ng W.-L."/>
            <person name="Kazmierczak K.M."/>
            <person name="Andrzejewski T.M."/>
            <person name="Davidsen T.M."/>
            <person name="Wayne K.J."/>
            <person name="Tettelin H."/>
            <person name="Glass J.I."/>
            <person name="Rusch D."/>
            <person name="Podicherti R."/>
            <person name="Tsui H.-C.T."/>
            <person name="Winkler M.E."/>
        </authorList>
    </citation>
    <scope>NUCLEOTIDE SEQUENCE</scope>
</reference>
<dbReference type="SUPFAM" id="SSF55021">
    <property type="entry name" value="ACT-like"/>
    <property type="match status" value="1"/>
</dbReference>
<dbReference type="PROSITE" id="PS51831">
    <property type="entry name" value="HD"/>
    <property type="match status" value="1"/>
</dbReference>
<accession>A0A381QG92</accession>
<feature type="domain" description="ACT" evidence="7">
    <location>
        <begin position="652"/>
        <end position="729"/>
    </location>
</feature>
<dbReference type="Gene3D" id="1.10.3090.10">
    <property type="entry name" value="cca-adding enzyme, domain 2"/>
    <property type="match status" value="1"/>
</dbReference>
<dbReference type="InterPro" id="IPR045865">
    <property type="entry name" value="ACT-like_dom_sf"/>
</dbReference>
<dbReference type="InterPro" id="IPR006674">
    <property type="entry name" value="HD_domain"/>
</dbReference>
<dbReference type="CDD" id="cd05401">
    <property type="entry name" value="NT_GlnE_GlnD_like"/>
    <property type="match status" value="1"/>
</dbReference>
<evidence type="ECO:0000259" key="8">
    <source>
        <dbReference type="PROSITE" id="PS51831"/>
    </source>
</evidence>
<evidence type="ECO:0000256" key="3">
    <source>
        <dbReference type="ARBA" id="ARBA00022737"/>
    </source>
</evidence>
<dbReference type="SUPFAM" id="SSF109604">
    <property type="entry name" value="HD-domain/PDEase-like"/>
    <property type="match status" value="1"/>
</dbReference>
<dbReference type="Pfam" id="PF01909">
    <property type="entry name" value="NTP_transf_2"/>
    <property type="match status" value="1"/>
</dbReference>
<feature type="domain" description="HD" evidence="8">
    <location>
        <begin position="406"/>
        <end position="528"/>
    </location>
</feature>
<evidence type="ECO:0000256" key="4">
    <source>
        <dbReference type="ARBA" id="ARBA00022801"/>
    </source>
</evidence>
<sequence>VRERSASIDAFLAEIWQHWFEYQQDVALLAIGGYGRGELHPFSDIDLLILVKNNRLKDSDIEHFVQLLWDLKLDIGHSVRTVSECRLEASKNASVVTSLYERRYLAGSQVLVAKLDRFLDRKNFWPSSKFFAAKRAEQSVRHARFDNVEYDLEPNIKGSPGGLRDIQTISWITRRHLETTDLNELTRLGFLTKLECDWLKDGLVFLWKVRFGLHLLAARKEDRLLFDYQRELAKRFGYVDSEGMLAVETFMNDYYRRVLELREVNDILFQHFEEAIARTSRQPRIEAINPRFQLHNDYIEVTADNVFVLHPPALMEIFLIMANRTDIAGVRATTIRLIREHLDLIDEDFRRKPEVTKLFIELLKAPYTLVSQLTRMRRYGVLGRYIPEFGRVVGQMQHDLFHIYTVDAHTMMVIRNMRRLHQGTSRDDFPVAWRTANNLPRIELLYIAGLFHDIGKGRGGDHSVLGATDVTKFCQRHNLPTADTELVAWLVSNHLFMSTTAQRKDIHDPEVVIDFAQKVGSEERLEYLYTLTVADINATNPTLWNSWRATLMRHLYMETRKALKRGLSNPILRSDYIDDCKATAYSILAEQGITVQKADLIWDNPGQDFFLRHSGVQIAAITNEIADHDPRTGPLISVLDVVGEVSSEGATEIFLYCRNRAHLFADSVVTLDHLGLHVVDASIATSTNDYCFNSYIVLEDDGKPIRKPGRKREVQENLSQALTQGTRPPTSQPRKISRRLRHFVTQTEVIITNPDDTFESILQIISSDRQGLLSMVGSLFVELDIVVHQARITTLGERVEDVFHISDLDGNPILDRTRINQIVSSMEERIDSEVIEAVA</sequence>
<dbReference type="CDD" id="cd04899">
    <property type="entry name" value="ACT_ACR-UUR-like_2"/>
    <property type="match status" value="1"/>
</dbReference>
<dbReference type="InterPro" id="IPR002934">
    <property type="entry name" value="Polymerase_NTP_transf_dom"/>
</dbReference>
<dbReference type="InterPro" id="IPR010043">
    <property type="entry name" value="UTase/UR"/>
</dbReference>
<dbReference type="AlphaFoldDB" id="A0A381QG92"/>